<evidence type="ECO:0000256" key="7">
    <source>
        <dbReference type="SAM" id="MobiDB-lite"/>
    </source>
</evidence>
<feature type="compositionally biased region" description="Basic and acidic residues" evidence="7">
    <location>
        <begin position="105"/>
        <end position="130"/>
    </location>
</feature>
<reference evidence="9 10" key="1">
    <citation type="submission" date="2024-01" db="EMBL/GenBank/DDBJ databases">
        <title>The complete chloroplast genome sequence of Lithospermum erythrorhizon: insights into the phylogenetic relationship among Boraginaceae species and the maternal lineages of purple gromwells.</title>
        <authorList>
            <person name="Okada T."/>
            <person name="Watanabe K."/>
        </authorList>
    </citation>
    <scope>NUCLEOTIDE SEQUENCE [LARGE SCALE GENOMIC DNA]</scope>
</reference>
<evidence type="ECO:0000256" key="1">
    <source>
        <dbReference type="ARBA" id="ARBA00004123"/>
    </source>
</evidence>
<dbReference type="InterPro" id="IPR006458">
    <property type="entry name" value="Ovate_C"/>
</dbReference>
<dbReference type="Proteomes" id="UP001454036">
    <property type="component" value="Unassembled WGS sequence"/>
</dbReference>
<proteinExistence type="predicted"/>
<keyword evidence="2 6" id="KW-0678">Repressor</keyword>
<comment type="subcellular location">
    <subcellularLocation>
        <location evidence="1 6">Nucleus</location>
    </subcellularLocation>
</comment>
<evidence type="ECO:0000256" key="2">
    <source>
        <dbReference type="ARBA" id="ARBA00022491"/>
    </source>
</evidence>
<evidence type="ECO:0000256" key="6">
    <source>
        <dbReference type="RuleBase" id="RU367028"/>
    </source>
</evidence>
<gene>
    <name evidence="9" type="ORF">LIER_18143</name>
</gene>
<dbReference type="NCBIfam" id="TIGR01568">
    <property type="entry name" value="A_thal_3678"/>
    <property type="match status" value="1"/>
</dbReference>
<dbReference type="InterPro" id="IPR038933">
    <property type="entry name" value="Ovate"/>
</dbReference>
<dbReference type="PANTHER" id="PTHR33057">
    <property type="entry name" value="TRANSCRIPTION REPRESSOR OFP7-RELATED"/>
    <property type="match status" value="1"/>
</dbReference>
<protein>
    <recommendedName>
        <fullName evidence="6">Transcription repressor</fullName>
    </recommendedName>
    <alternativeName>
        <fullName evidence="6">Ovate family protein</fullName>
    </alternativeName>
</protein>
<sequence length="272" mass="30291">MPSSRRSKFRLTLTSLQICRSKQTASLATCPLPKSLVFSPFNHKSFEISYPNLPEPPPSTPTDLSGIWDVPSNATVASFAEHKSISCKLNMGCGGPNFKTSSSRFKKEENINKEKLKATEDRCSSSEETSRSSVEANEETESLVSSHPSSNSSTDKTSIGHEIRRKNVNSGKLKHCYSSNKSGLEQVIPCTEDGKVDESYAVMKRSKSPTDDFKKSMMEMIVEKQMFEVDELERLLSCFLSLNSRQHHAAIVSAFTEVWMALFSQTGWPPEC</sequence>
<keyword evidence="5 6" id="KW-0539">Nucleus</keyword>
<keyword evidence="4 6" id="KW-0804">Transcription</keyword>
<name>A0AAV3QEM8_LITER</name>
<dbReference type="GO" id="GO:0005634">
    <property type="term" value="C:nucleus"/>
    <property type="evidence" value="ECO:0007669"/>
    <property type="project" value="UniProtKB-SubCell"/>
</dbReference>
<comment type="function">
    <text evidence="6">Transcriptional repressor that regulates multiple aspects of plant growth and development.</text>
</comment>
<keyword evidence="10" id="KW-1185">Reference proteome</keyword>
<evidence type="ECO:0000256" key="5">
    <source>
        <dbReference type="ARBA" id="ARBA00023242"/>
    </source>
</evidence>
<accession>A0AAV3QEM8</accession>
<evidence type="ECO:0000256" key="4">
    <source>
        <dbReference type="ARBA" id="ARBA00023163"/>
    </source>
</evidence>
<feature type="domain" description="OVATE" evidence="8">
    <location>
        <begin position="202"/>
        <end position="261"/>
    </location>
</feature>
<dbReference type="GO" id="GO:0045892">
    <property type="term" value="P:negative regulation of DNA-templated transcription"/>
    <property type="evidence" value="ECO:0007669"/>
    <property type="project" value="UniProtKB-UniRule"/>
</dbReference>
<feature type="compositionally biased region" description="Low complexity" evidence="7">
    <location>
        <begin position="142"/>
        <end position="157"/>
    </location>
</feature>
<evidence type="ECO:0000313" key="9">
    <source>
        <dbReference type="EMBL" id="GAA0161940.1"/>
    </source>
</evidence>
<evidence type="ECO:0000313" key="10">
    <source>
        <dbReference type="Proteomes" id="UP001454036"/>
    </source>
</evidence>
<dbReference type="PANTHER" id="PTHR33057:SF219">
    <property type="entry name" value="TRANSCRIPTION REPRESSOR"/>
    <property type="match status" value="1"/>
</dbReference>
<comment type="caution">
    <text evidence="9">The sequence shown here is derived from an EMBL/GenBank/DDBJ whole genome shotgun (WGS) entry which is preliminary data.</text>
</comment>
<evidence type="ECO:0000256" key="3">
    <source>
        <dbReference type="ARBA" id="ARBA00023015"/>
    </source>
</evidence>
<evidence type="ECO:0000259" key="8">
    <source>
        <dbReference type="PROSITE" id="PS51754"/>
    </source>
</evidence>
<keyword evidence="3 6" id="KW-0805">Transcription regulation</keyword>
<dbReference type="Pfam" id="PF04844">
    <property type="entry name" value="Ovate"/>
    <property type="match status" value="1"/>
</dbReference>
<feature type="region of interest" description="Disordered" evidence="7">
    <location>
        <begin position="99"/>
        <end position="164"/>
    </location>
</feature>
<dbReference type="AlphaFoldDB" id="A0AAV3QEM8"/>
<dbReference type="EMBL" id="BAABME010004320">
    <property type="protein sequence ID" value="GAA0161940.1"/>
    <property type="molecule type" value="Genomic_DNA"/>
</dbReference>
<dbReference type="PROSITE" id="PS51754">
    <property type="entry name" value="OVATE"/>
    <property type="match status" value="1"/>
</dbReference>
<organism evidence="9 10">
    <name type="scientific">Lithospermum erythrorhizon</name>
    <name type="common">Purple gromwell</name>
    <name type="synonym">Lithospermum officinale var. erythrorhizon</name>
    <dbReference type="NCBI Taxonomy" id="34254"/>
    <lineage>
        <taxon>Eukaryota</taxon>
        <taxon>Viridiplantae</taxon>
        <taxon>Streptophyta</taxon>
        <taxon>Embryophyta</taxon>
        <taxon>Tracheophyta</taxon>
        <taxon>Spermatophyta</taxon>
        <taxon>Magnoliopsida</taxon>
        <taxon>eudicotyledons</taxon>
        <taxon>Gunneridae</taxon>
        <taxon>Pentapetalae</taxon>
        <taxon>asterids</taxon>
        <taxon>lamiids</taxon>
        <taxon>Boraginales</taxon>
        <taxon>Boraginaceae</taxon>
        <taxon>Boraginoideae</taxon>
        <taxon>Lithospermeae</taxon>
        <taxon>Lithospermum</taxon>
    </lineage>
</organism>